<protein>
    <recommendedName>
        <fullName evidence="2">DUF6589 domain-containing protein</fullName>
    </recommendedName>
</protein>
<comment type="caution">
    <text evidence="3">The sequence shown here is derived from an EMBL/GenBank/DDBJ whole genome shotgun (WGS) entry which is preliminary data.</text>
</comment>
<dbReference type="AlphaFoldDB" id="A0A4R0R1S7"/>
<feature type="region of interest" description="Disordered" evidence="1">
    <location>
        <begin position="879"/>
        <end position="919"/>
    </location>
</feature>
<evidence type="ECO:0000313" key="4">
    <source>
        <dbReference type="Proteomes" id="UP000292702"/>
    </source>
</evidence>
<feature type="compositionally biased region" description="Polar residues" evidence="1">
    <location>
        <begin position="415"/>
        <end position="430"/>
    </location>
</feature>
<dbReference type="STRING" id="92696.A0A4R0R1S7"/>
<evidence type="ECO:0000313" key="3">
    <source>
        <dbReference type="EMBL" id="TCD59776.1"/>
    </source>
</evidence>
<reference evidence="3 4" key="1">
    <citation type="submission" date="2018-11" db="EMBL/GenBank/DDBJ databases">
        <title>Genome assembly of Steccherinum ochraceum LE-BIN_3174, the white-rot fungus of the Steccherinaceae family (The Residual Polyporoid clade, Polyporales, Basidiomycota).</title>
        <authorList>
            <person name="Fedorova T.V."/>
            <person name="Glazunova O.A."/>
            <person name="Landesman E.O."/>
            <person name="Moiseenko K.V."/>
            <person name="Psurtseva N.V."/>
            <person name="Savinova O.S."/>
            <person name="Shakhova N.V."/>
            <person name="Tyazhelova T.V."/>
            <person name="Vasina D.V."/>
        </authorList>
    </citation>
    <scope>NUCLEOTIDE SEQUENCE [LARGE SCALE GENOMIC DNA]</scope>
    <source>
        <strain evidence="3 4">LE-BIN_3174</strain>
    </source>
</reference>
<organism evidence="3 4">
    <name type="scientific">Steccherinum ochraceum</name>
    <dbReference type="NCBI Taxonomy" id="92696"/>
    <lineage>
        <taxon>Eukaryota</taxon>
        <taxon>Fungi</taxon>
        <taxon>Dikarya</taxon>
        <taxon>Basidiomycota</taxon>
        <taxon>Agaricomycotina</taxon>
        <taxon>Agaricomycetes</taxon>
        <taxon>Polyporales</taxon>
        <taxon>Steccherinaceae</taxon>
        <taxon>Steccherinum</taxon>
    </lineage>
</organism>
<gene>
    <name evidence="3" type="ORF">EIP91_011478</name>
</gene>
<feature type="region of interest" description="Disordered" evidence="1">
    <location>
        <begin position="332"/>
        <end position="432"/>
    </location>
</feature>
<sequence>MNRESVASVLQALGTQSLTSFIIQLVCDPALASSPTRVLFLNEWSAFLAYAATLPALSVGTSSAFTTLYTKKLKSEVAELANKESGWHFSARNASEEQVDNFMVEDMAGRLEAKAPTLWILLGELLESDSALARRRAHHLAPSAQPPEPAAEWDEEAEFWANDMLLEPVEREDVEGTSGPRPSKRQRRAAERTLSLLRIRRVIIMSILMLSTNQKCNPVAAMIGFFLHSTSAPELVIEVLAHAGLSTSPTAIHSMVNSLSEKSAKRIREIAKTKTAAFAYDNFDMDFKSWSSTMDRPGTTLQHLTSALIFPLEHEAQPADLKFADELWDTDPINPGLSDEQRKSLRKPNYTDFIPRRVPSTAASAIPAPPPSPAPPAPNHADSITGSDSQTSSGANPNGPSSPSFAPPEAHASDESNQGHGNSTASSSTPAAVDEPGLKLRIIAWHFRHALVTFCESFKQFKPHLGAPETMLQIPVKKTTHVPCRAMDINQSTADGQAQIIENLFTQANIGDPTEKASVEDIGDHVVFMHGDLGTGERLESIRRSRSIESTKLRRLQAIIFVLGLFHLQMALAEAIYRMYIQPKHLHSDVHSLYEHACRVHPHETGKIGSKPGFRLVHDIIHQCGYARLLDVWETHMRKLNTAHATLDDFAASQPSWPQIVKLSIELAQTYVDKPRAEDTLFRNNSLILARLLLYMELTHALKHGDIGRVEFTFLDCIFIFKAVGKHKYAAALLNVMHLLKFRLPPRLARIFRMNWLCNPTGRPDGFRPVDWLVELMNLYTKVVYPGIGFTRTIQLVLKQSPLIETFRRVHRIMQDNFHLIHRTVRHAPPDLRSTLSVLRGLLRASKAHVLVQDRVIPSTTVPLKDHFREGMYMAATQKSKVTATKKGKSGKDNSEGDDDEEDDDDGIDSELTVDDLEA</sequence>
<feature type="compositionally biased region" description="Acidic residues" evidence="1">
    <location>
        <begin position="896"/>
        <end position="919"/>
    </location>
</feature>
<accession>A0A4R0R1S7</accession>
<feature type="compositionally biased region" description="Polar residues" evidence="1">
    <location>
        <begin position="382"/>
        <end position="391"/>
    </location>
</feature>
<evidence type="ECO:0000256" key="1">
    <source>
        <dbReference type="SAM" id="MobiDB-lite"/>
    </source>
</evidence>
<keyword evidence="4" id="KW-1185">Reference proteome</keyword>
<feature type="domain" description="DUF6589" evidence="2">
    <location>
        <begin position="442"/>
        <end position="827"/>
    </location>
</feature>
<evidence type="ECO:0000259" key="2">
    <source>
        <dbReference type="Pfam" id="PF20231"/>
    </source>
</evidence>
<dbReference type="EMBL" id="RWJN01000747">
    <property type="protein sequence ID" value="TCD59776.1"/>
    <property type="molecule type" value="Genomic_DNA"/>
</dbReference>
<proteinExistence type="predicted"/>
<dbReference type="Pfam" id="PF20231">
    <property type="entry name" value="DUF6589"/>
    <property type="match status" value="1"/>
</dbReference>
<name>A0A4R0R1S7_9APHY</name>
<feature type="region of interest" description="Disordered" evidence="1">
    <location>
        <begin position="170"/>
        <end position="189"/>
    </location>
</feature>
<feature type="compositionally biased region" description="Low complexity" evidence="1">
    <location>
        <begin position="392"/>
        <end position="408"/>
    </location>
</feature>
<dbReference type="InterPro" id="IPR046496">
    <property type="entry name" value="DUF6589"/>
</dbReference>
<dbReference type="Proteomes" id="UP000292702">
    <property type="component" value="Unassembled WGS sequence"/>
</dbReference>
<dbReference type="OrthoDB" id="4743193at2759"/>
<feature type="compositionally biased region" description="Pro residues" evidence="1">
    <location>
        <begin position="367"/>
        <end position="378"/>
    </location>
</feature>